<dbReference type="AlphaFoldDB" id="W4QU21"/>
<dbReference type="RefSeq" id="WP_035665167.1">
    <property type="nucleotide sequence ID" value="NZ_BAUV01000021.1"/>
</dbReference>
<dbReference type="EMBL" id="BAUV01000021">
    <property type="protein sequence ID" value="GAE35665.1"/>
    <property type="molecule type" value="Genomic_DNA"/>
</dbReference>
<accession>W4QU21</accession>
<comment type="caution">
    <text evidence="2">The sequence shown here is derived from an EMBL/GenBank/DDBJ whole genome shotgun (WGS) entry which is preliminary data.</text>
</comment>
<dbReference type="STRING" id="1236973.JCM9157_2782"/>
<evidence type="ECO:0000313" key="3">
    <source>
        <dbReference type="Proteomes" id="UP000018896"/>
    </source>
</evidence>
<dbReference type="Proteomes" id="UP000018896">
    <property type="component" value="Unassembled WGS sequence"/>
</dbReference>
<evidence type="ECO:0000256" key="1">
    <source>
        <dbReference type="SAM" id="Phobius"/>
    </source>
</evidence>
<keyword evidence="1" id="KW-0472">Membrane</keyword>
<feature type="transmembrane region" description="Helical" evidence="1">
    <location>
        <begin position="12"/>
        <end position="33"/>
    </location>
</feature>
<gene>
    <name evidence="2" type="ORF">JCM9157_2782</name>
</gene>
<name>W4QU21_HALA3</name>
<keyword evidence="1" id="KW-1133">Transmembrane helix</keyword>
<evidence type="ECO:0000313" key="2">
    <source>
        <dbReference type="EMBL" id="GAE35665.1"/>
    </source>
</evidence>
<dbReference type="eggNOG" id="ENOG5030DGB">
    <property type="taxonomic scope" value="Bacteria"/>
</dbReference>
<protein>
    <submittedName>
        <fullName evidence="2">Uncharacterized protein</fullName>
    </submittedName>
</protein>
<organism evidence="2 3">
    <name type="scientific">Halalkalibacter akibai (strain ATCC 43226 / DSM 21942 / CIP 109018 / JCM 9157 / 1139)</name>
    <name type="common">Bacillus akibai</name>
    <dbReference type="NCBI Taxonomy" id="1236973"/>
    <lineage>
        <taxon>Bacteria</taxon>
        <taxon>Bacillati</taxon>
        <taxon>Bacillota</taxon>
        <taxon>Bacilli</taxon>
        <taxon>Bacillales</taxon>
        <taxon>Bacillaceae</taxon>
        <taxon>Halalkalibacter</taxon>
    </lineage>
</organism>
<keyword evidence="1" id="KW-0812">Transmembrane</keyword>
<proteinExistence type="predicted"/>
<reference evidence="2 3" key="1">
    <citation type="journal article" date="2014" name="Genome Announc.">
        <title>Draft Genome Sequences of Three Alkaliphilic Bacillus Strains, Bacillus wakoensis JCM 9140T, Bacillus akibai JCM 9157T, and Bacillus hemicellulosilyticus JCM 9152T.</title>
        <authorList>
            <person name="Yuki M."/>
            <person name="Oshima K."/>
            <person name="Suda W."/>
            <person name="Oshida Y."/>
            <person name="Kitamura K."/>
            <person name="Iida T."/>
            <person name="Hattori M."/>
            <person name="Ohkuma M."/>
        </authorList>
    </citation>
    <scope>NUCLEOTIDE SEQUENCE [LARGE SCALE GENOMIC DNA]</scope>
    <source>
        <strain evidence="2 3">JCM 9157</strain>
    </source>
</reference>
<sequence>MIEIFSDVTTLWASVVMTVLFFAATTKANLLFIEWELRSGWKKHFLVLNDQEPVALALIHHCSMQYKPKIPSTKDHNNQDDEEATLFVFA</sequence>
<keyword evidence="3" id="KW-1185">Reference proteome</keyword>
<dbReference type="OrthoDB" id="2941429at2"/>